<organism evidence="1 2">
    <name type="scientific">Oceaniovalibus guishaninsula JLT2003</name>
    <dbReference type="NCBI Taxonomy" id="1231392"/>
    <lineage>
        <taxon>Bacteria</taxon>
        <taxon>Pseudomonadati</taxon>
        <taxon>Pseudomonadota</taxon>
        <taxon>Alphaproteobacteria</taxon>
        <taxon>Rhodobacterales</taxon>
        <taxon>Roseobacteraceae</taxon>
        <taxon>Oceaniovalibus</taxon>
    </lineage>
</organism>
<keyword evidence="2" id="KW-1185">Reference proteome</keyword>
<evidence type="ECO:0000313" key="2">
    <source>
        <dbReference type="Proteomes" id="UP000006765"/>
    </source>
</evidence>
<dbReference type="EMBL" id="AMGO01000047">
    <property type="protein sequence ID" value="EKE43841.1"/>
    <property type="molecule type" value="Genomic_DNA"/>
</dbReference>
<sequence>MRISHLPKGRTLTGQDSADIVTWQADPGAFMAIIAASDLHLGYDSAGQHIAAALGVPTFCAFVMAGGARHADRWTPAGPGPVGVLRLAVGSSEQAATGPAIRAVRALLRRAGKDGSAP</sequence>
<dbReference type="AlphaFoldDB" id="K2GM83"/>
<protein>
    <submittedName>
        <fullName evidence="1">Uncharacterized protein</fullName>
    </submittedName>
</protein>
<dbReference type="STRING" id="1231392.OCGS_2175"/>
<dbReference type="RefSeq" id="WP_007427327.1">
    <property type="nucleotide sequence ID" value="NZ_AMGO01000047.1"/>
</dbReference>
<dbReference type="Proteomes" id="UP000006765">
    <property type="component" value="Unassembled WGS sequence"/>
</dbReference>
<dbReference type="Gene3D" id="3.40.50.2000">
    <property type="entry name" value="Glycogen Phosphorylase B"/>
    <property type="match status" value="1"/>
</dbReference>
<proteinExistence type="predicted"/>
<dbReference type="SUPFAM" id="SSF53756">
    <property type="entry name" value="UDP-Glycosyltransferase/glycogen phosphorylase"/>
    <property type="match status" value="1"/>
</dbReference>
<dbReference type="OrthoDB" id="128183at2"/>
<comment type="caution">
    <text evidence="1">The sequence shown here is derived from an EMBL/GenBank/DDBJ whole genome shotgun (WGS) entry which is preliminary data.</text>
</comment>
<name>K2GM83_9RHOB</name>
<gene>
    <name evidence="1" type="ORF">OCGS_2175</name>
</gene>
<accession>K2GM83</accession>
<reference evidence="1 2" key="1">
    <citation type="journal article" date="2012" name="J. Bacteriol.">
        <title>Draft Genome Sequence of Oceaniovalibus guishaninsula JLT2003T.</title>
        <authorList>
            <person name="Tang K."/>
            <person name="Liu K."/>
            <person name="Jiao N."/>
        </authorList>
    </citation>
    <scope>NUCLEOTIDE SEQUENCE [LARGE SCALE GENOMIC DNA]</scope>
    <source>
        <strain evidence="1 2">JLT2003</strain>
    </source>
</reference>
<evidence type="ECO:0000313" key="1">
    <source>
        <dbReference type="EMBL" id="EKE43841.1"/>
    </source>
</evidence>